<dbReference type="InterPro" id="IPR006076">
    <property type="entry name" value="FAD-dep_OxRdtase"/>
</dbReference>
<dbReference type="Pfam" id="PF01266">
    <property type="entry name" value="DAO"/>
    <property type="match status" value="1"/>
</dbReference>
<dbReference type="EMBL" id="KL197740">
    <property type="protein sequence ID" value="KDQ52356.1"/>
    <property type="molecule type" value="Genomic_DNA"/>
</dbReference>
<dbReference type="PANTHER" id="PTHR13847">
    <property type="entry name" value="SARCOSINE DEHYDROGENASE-RELATED"/>
    <property type="match status" value="1"/>
</dbReference>
<dbReference type="GO" id="GO:0042147">
    <property type="term" value="P:retrograde transport, endosome to Golgi"/>
    <property type="evidence" value="ECO:0007669"/>
    <property type="project" value="TreeGrafter"/>
</dbReference>
<name>A0A067PPV9_9AGAM</name>
<dbReference type="AlphaFoldDB" id="A0A067PPV9"/>
<dbReference type="HOGENOM" id="CLU_007884_14_1_1"/>
<proteinExistence type="predicted"/>
<feature type="domain" description="FAD dependent oxidoreductase" evidence="1">
    <location>
        <begin position="6"/>
        <end position="386"/>
    </location>
</feature>
<dbReference type="STRING" id="933084.A0A067PPV9"/>
<sequence length="402" mass="42996">MSTTTVILGGGIIGLSTAYYLSLQSPSEKIHLVESSPVLFSSASGKAAGFLAKDWFVPASSELGGLSFNLHRRLAEEFGGREKWGYSPSVSYSLDQSATPSPGSERGEDWLFNGTSRAQVAKDDGSNVASKPKGPTWITHKGAIRKISDLESTAQVDPYRLCQFLLEQSQAQGLQLHQPAKATKIIAADDVTITGIKIVSDDSIELDIPCDSLLIACGAWTTLVYDTLFPKATRTPKIISLAGHSVVMKSDKWATPADEEGGCHAVFTTHPLGFSPEIFSRIGGEIWLGGLNSSTIPVPELATGVEIDEKSIKDLVQVGKELCGDDVEVMREGLCHRPVTRTGIPLVARVEEKWLGGVKGKVYVASGHGPWGISMSLGTGWVVSEMIQGKKPSADIKGLGRF</sequence>
<organism evidence="2 3">
    <name type="scientific">Jaapia argillacea MUCL 33604</name>
    <dbReference type="NCBI Taxonomy" id="933084"/>
    <lineage>
        <taxon>Eukaryota</taxon>
        <taxon>Fungi</taxon>
        <taxon>Dikarya</taxon>
        <taxon>Basidiomycota</taxon>
        <taxon>Agaricomycotina</taxon>
        <taxon>Agaricomycetes</taxon>
        <taxon>Agaricomycetidae</taxon>
        <taxon>Jaapiales</taxon>
        <taxon>Jaapiaceae</taxon>
        <taxon>Jaapia</taxon>
    </lineage>
</organism>
<dbReference type="InParanoid" id="A0A067PPV9"/>
<accession>A0A067PPV9</accession>
<dbReference type="Gene3D" id="3.30.9.10">
    <property type="entry name" value="D-Amino Acid Oxidase, subunit A, domain 2"/>
    <property type="match status" value="1"/>
</dbReference>
<evidence type="ECO:0000259" key="1">
    <source>
        <dbReference type="Pfam" id="PF01266"/>
    </source>
</evidence>
<dbReference type="Gene3D" id="3.50.50.60">
    <property type="entry name" value="FAD/NAD(P)-binding domain"/>
    <property type="match status" value="1"/>
</dbReference>
<evidence type="ECO:0000313" key="3">
    <source>
        <dbReference type="Proteomes" id="UP000027265"/>
    </source>
</evidence>
<reference evidence="3" key="1">
    <citation type="journal article" date="2014" name="Proc. Natl. Acad. Sci. U.S.A.">
        <title>Extensive sampling of basidiomycete genomes demonstrates inadequacy of the white-rot/brown-rot paradigm for wood decay fungi.</title>
        <authorList>
            <person name="Riley R."/>
            <person name="Salamov A.A."/>
            <person name="Brown D.W."/>
            <person name="Nagy L.G."/>
            <person name="Floudas D."/>
            <person name="Held B.W."/>
            <person name="Levasseur A."/>
            <person name="Lombard V."/>
            <person name="Morin E."/>
            <person name="Otillar R."/>
            <person name="Lindquist E.A."/>
            <person name="Sun H."/>
            <person name="LaButti K.M."/>
            <person name="Schmutz J."/>
            <person name="Jabbour D."/>
            <person name="Luo H."/>
            <person name="Baker S.E."/>
            <person name="Pisabarro A.G."/>
            <person name="Walton J.D."/>
            <person name="Blanchette R.A."/>
            <person name="Henrissat B."/>
            <person name="Martin F."/>
            <person name="Cullen D."/>
            <person name="Hibbett D.S."/>
            <person name="Grigoriev I.V."/>
        </authorList>
    </citation>
    <scope>NUCLEOTIDE SEQUENCE [LARGE SCALE GENOMIC DNA]</scope>
    <source>
        <strain evidence="3">MUCL 33604</strain>
    </source>
</reference>
<dbReference type="OrthoDB" id="498204at2759"/>
<gene>
    <name evidence="2" type="ORF">JAAARDRAFT_138757</name>
</gene>
<evidence type="ECO:0000313" key="2">
    <source>
        <dbReference type="EMBL" id="KDQ52356.1"/>
    </source>
</evidence>
<keyword evidence="3" id="KW-1185">Reference proteome</keyword>
<dbReference type="InterPro" id="IPR036188">
    <property type="entry name" value="FAD/NAD-bd_sf"/>
</dbReference>
<dbReference type="Proteomes" id="UP000027265">
    <property type="component" value="Unassembled WGS sequence"/>
</dbReference>
<dbReference type="PANTHER" id="PTHR13847:SF185">
    <property type="entry name" value="FAD DEPENDENT OXIDOREDUCTASE SUPERFAMILY (AFU_ORTHOLOGUE AFUA_3G02360)"/>
    <property type="match status" value="1"/>
</dbReference>
<dbReference type="SUPFAM" id="SSF51905">
    <property type="entry name" value="FAD/NAD(P)-binding domain"/>
    <property type="match status" value="1"/>
</dbReference>
<protein>
    <recommendedName>
        <fullName evidence="1">FAD dependent oxidoreductase domain-containing protein</fullName>
    </recommendedName>
</protein>
<dbReference type="GO" id="GO:0005770">
    <property type="term" value="C:late endosome"/>
    <property type="evidence" value="ECO:0007669"/>
    <property type="project" value="TreeGrafter"/>
</dbReference>
<dbReference type="GO" id="GO:0005829">
    <property type="term" value="C:cytosol"/>
    <property type="evidence" value="ECO:0007669"/>
    <property type="project" value="GOC"/>
</dbReference>